<evidence type="ECO:0008006" key="4">
    <source>
        <dbReference type="Google" id="ProtNLM"/>
    </source>
</evidence>
<feature type="compositionally biased region" description="Polar residues" evidence="1">
    <location>
        <begin position="314"/>
        <end position="325"/>
    </location>
</feature>
<dbReference type="AlphaFoldDB" id="A0A066X9Q9"/>
<evidence type="ECO:0000313" key="2">
    <source>
        <dbReference type="EMBL" id="KDN62715.1"/>
    </source>
</evidence>
<feature type="region of interest" description="Disordered" evidence="1">
    <location>
        <begin position="476"/>
        <end position="499"/>
    </location>
</feature>
<gene>
    <name evidence="2" type="ORF">CSUB01_06524</name>
</gene>
<dbReference type="EMBL" id="JMSE01001303">
    <property type="protein sequence ID" value="KDN62715.1"/>
    <property type="molecule type" value="Genomic_DNA"/>
</dbReference>
<dbReference type="OrthoDB" id="4851198at2759"/>
<keyword evidence="3" id="KW-1185">Reference proteome</keyword>
<evidence type="ECO:0000256" key="1">
    <source>
        <dbReference type="SAM" id="MobiDB-lite"/>
    </source>
</evidence>
<proteinExistence type="predicted"/>
<feature type="region of interest" description="Disordered" evidence="1">
    <location>
        <begin position="415"/>
        <end position="434"/>
    </location>
</feature>
<sequence length="531" mass="57806">MEEADVISLWETKKDSDILLTMGVNKWQLHENIIRGKSGLVDHILDNTGVADHREPPQQNDIRKIALKEHAFTASALESTFKYFYIGDCALDKKTEVVELIAVYDVSVTLDVSALQLLIVSRIGDLLRKILTSRVDLIDDFIIAADVILSEEAETWATMRQELQKAMSPHIVMLFSQEEFKNLVRTNLSFCFETLSATIAQMDITAKGVGKSENRHIIRDDDNNGVESRADAATNTDIPSEATLKGFDFTFVANNTDNTDAQPSFGDSKRKFPSTNTLAIMIDFLSLSDAQRLLGTNISAGVAFEGKQNIAEGQSTTHVVSSPQASLGELKSPQGGTIIPSTNDSMSNSDASTHWESCSEGSTKSASRAKRSQASGSLNHVTIQTGASMSSTISGYTVEQRPVASDAVERTRNPYALSRSSLSQTKKPAAANPFERSSRAYAFSGSSVPHDFDFSQTKQPASPTLFKRTSRGLLSPAPAFRATSTSRALPRPSKLSPRAPEAITSLRRITSTHGLLRETTKLAALRLANLA</sequence>
<protein>
    <recommendedName>
        <fullName evidence="4">BTB domain-containing protein</fullName>
    </recommendedName>
</protein>
<dbReference type="HOGENOM" id="CLU_512882_0_0_1"/>
<dbReference type="Proteomes" id="UP000027238">
    <property type="component" value="Unassembled WGS sequence"/>
</dbReference>
<dbReference type="OMA" id="IALKEHA"/>
<dbReference type="eggNOG" id="ENOG502T53D">
    <property type="taxonomic scope" value="Eukaryota"/>
</dbReference>
<reference evidence="3" key="1">
    <citation type="journal article" date="2014" name="Genome Announc.">
        <title>Draft genome sequence of Colletotrichum sublineola, a destructive pathogen of cultivated sorghum.</title>
        <authorList>
            <person name="Baroncelli R."/>
            <person name="Sanz-Martin J.M."/>
            <person name="Rech G.E."/>
            <person name="Sukno S.A."/>
            <person name="Thon M.R."/>
        </authorList>
    </citation>
    <scope>NUCLEOTIDE SEQUENCE [LARGE SCALE GENOMIC DNA]</scope>
    <source>
        <strain evidence="3">TX430BB</strain>
    </source>
</reference>
<feature type="compositionally biased region" description="Low complexity" evidence="1">
    <location>
        <begin position="361"/>
        <end position="377"/>
    </location>
</feature>
<evidence type="ECO:0000313" key="3">
    <source>
        <dbReference type="Proteomes" id="UP000027238"/>
    </source>
</evidence>
<accession>A0A066X9Q9</accession>
<organism evidence="2 3">
    <name type="scientific">Colletotrichum sublineola</name>
    <name type="common">Sorghum anthracnose fungus</name>
    <dbReference type="NCBI Taxonomy" id="1173701"/>
    <lineage>
        <taxon>Eukaryota</taxon>
        <taxon>Fungi</taxon>
        <taxon>Dikarya</taxon>
        <taxon>Ascomycota</taxon>
        <taxon>Pezizomycotina</taxon>
        <taxon>Sordariomycetes</taxon>
        <taxon>Hypocreomycetidae</taxon>
        <taxon>Glomerellales</taxon>
        <taxon>Glomerellaceae</taxon>
        <taxon>Colletotrichum</taxon>
        <taxon>Colletotrichum graminicola species complex</taxon>
    </lineage>
</organism>
<name>A0A066X9Q9_COLSU</name>
<comment type="caution">
    <text evidence="2">The sequence shown here is derived from an EMBL/GenBank/DDBJ whole genome shotgun (WGS) entry which is preliminary data.</text>
</comment>
<feature type="region of interest" description="Disordered" evidence="1">
    <location>
        <begin position="314"/>
        <end position="382"/>
    </location>
</feature>
<feature type="compositionally biased region" description="Polar residues" evidence="1">
    <location>
        <begin position="339"/>
        <end position="360"/>
    </location>
</feature>